<dbReference type="PANTHER" id="PTHR24193:SF121">
    <property type="entry name" value="ADA2A-CONTAINING COMPLEX COMPONENT 3, ISOFORM D"/>
    <property type="match status" value="1"/>
</dbReference>
<dbReference type="GO" id="GO:0000976">
    <property type="term" value="F:transcription cis-regulatory region binding"/>
    <property type="evidence" value="ECO:0007669"/>
    <property type="project" value="TreeGrafter"/>
</dbReference>
<dbReference type="GO" id="GO:0005524">
    <property type="term" value="F:ATP binding"/>
    <property type="evidence" value="ECO:0007669"/>
    <property type="project" value="InterPro"/>
</dbReference>
<dbReference type="Gene3D" id="1.25.40.20">
    <property type="entry name" value="Ankyrin repeat-containing domain"/>
    <property type="match status" value="4"/>
</dbReference>
<dbReference type="GO" id="GO:0045944">
    <property type="term" value="P:positive regulation of transcription by RNA polymerase II"/>
    <property type="evidence" value="ECO:0007669"/>
    <property type="project" value="TreeGrafter"/>
</dbReference>
<dbReference type="AlphaFoldDB" id="A0A6A6XD93"/>
<dbReference type="PANTHER" id="PTHR24193">
    <property type="entry name" value="ANKYRIN REPEAT PROTEIN"/>
    <property type="match status" value="1"/>
</dbReference>
<dbReference type="InterPro" id="IPR001245">
    <property type="entry name" value="Ser-Thr/Tyr_kinase_cat_dom"/>
</dbReference>
<dbReference type="Proteomes" id="UP000799757">
    <property type="component" value="Unassembled WGS sequence"/>
</dbReference>
<proteinExistence type="predicted"/>
<dbReference type="OrthoDB" id="626167at2759"/>
<keyword evidence="2 3" id="KW-0040">ANK repeat</keyword>
<dbReference type="PROSITE" id="PS00108">
    <property type="entry name" value="PROTEIN_KINASE_ST"/>
    <property type="match status" value="1"/>
</dbReference>
<evidence type="ECO:0000313" key="6">
    <source>
        <dbReference type="Proteomes" id="UP000799757"/>
    </source>
</evidence>
<dbReference type="Gene3D" id="1.10.510.10">
    <property type="entry name" value="Transferase(Phosphotransferase) domain 1"/>
    <property type="match status" value="1"/>
</dbReference>
<feature type="non-terminal residue" evidence="5">
    <location>
        <position position="1174"/>
    </location>
</feature>
<gene>
    <name evidence="5" type="ORF">K505DRAFT_190498</name>
</gene>
<dbReference type="PROSITE" id="PS50088">
    <property type="entry name" value="ANK_REPEAT"/>
    <property type="match status" value="2"/>
</dbReference>
<dbReference type="Pfam" id="PF07714">
    <property type="entry name" value="PK_Tyr_Ser-Thr"/>
    <property type="match status" value="1"/>
</dbReference>
<dbReference type="Pfam" id="PF00023">
    <property type="entry name" value="Ank"/>
    <property type="match status" value="1"/>
</dbReference>
<evidence type="ECO:0000259" key="4">
    <source>
        <dbReference type="PROSITE" id="PS50011"/>
    </source>
</evidence>
<dbReference type="PROSITE" id="PS50297">
    <property type="entry name" value="ANK_REP_REGION"/>
    <property type="match status" value="2"/>
</dbReference>
<dbReference type="SMART" id="SM00220">
    <property type="entry name" value="S_TKc"/>
    <property type="match status" value="1"/>
</dbReference>
<evidence type="ECO:0000256" key="2">
    <source>
        <dbReference type="ARBA" id="ARBA00023043"/>
    </source>
</evidence>
<dbReference type="InterPro" id="IPR036770">
    <property type="entry name" value="Ankyrin_rpt-contain_sf"/>
</dbReference>
<dbReference type="InterPro" id="IPR011009">
    <property type="entry name" value="Kinase-like_dom_sf"/>
</dbReference>
<feature type="domain" description="Protein kinase" evidence="4">
    <location>
        <begin position="35"/>
        <end position="333"/>
    </location>
</feature>
<evidence type="ECO:0000256" key="3">
    <source>
        <dbReference type="PROSITE-ProRule" id="PRU00023"/>
    </source>
</evidence>
<reference evidence="5" key="1">
    <citation type="journal article" date="2020" name="Stud. Mycol.">
        <title>101 Dothideomycetes genomes: a test case for predicting lifestyles and emergence of pathogens.</title>
        <authorList>
            <person name="Haridas S."/>
            <person name="Albert R."/>
            <person name="Binder M."/>
            <person name="Bloem J."/>
            <person name="Labutti K."/>
            <person name="Salamov A."/>
            <person name="Andreopoulos B."/>
            <person name="Baker S."/>
            <person name="Barry K."/>
            <person name="Bills G."/>
            <person name="Bluhm B."/>
            <person name="Cannon C."/>
            <person name="Castanera R."/>
            <person name="Culley D."/>
            <person name="Daum C."/>
            <person name="Ezra D."/>
            <person name="Gonzalez J."/>
            <person name="Henrissat B."/>
            <person name="Kuo A."/>
            <person name="Liang C."/>
            <person name="Lipzen A."/>
            <person name="Lutzoni F."/>
            <person name="Magnuson J."/>
            <person name="Mondo S."/>
            <person name="Nolan M."/>
            <person name="Ohm R."/>
            <person name="Pangilinan J."/>
            <person name="Park H.-J."/>
            <person name="Ramirez L."/>
            <person name="Alfaro M."/>
            <person name="Sun H."/>
            <person name="Tritt A."/>
            <person name="Yoshinaga Y."/>
            <person name="Zwiers L.-H."/>
            <person name="Turgeon B."/>
            <person name="Goodwin S."/>
            <person name="Spatafora J."/>
            <person name="Crous P."/>
            <person name="Grigoriev I."/>
        </authorList>
    </citation>
    <scope>NUCLEOTIDE SEQUENCE</scope>
    <source>
        <strain evidence="5">CBS 109.77</strain>
    </source>
</reference>
<dbReference type="GO" id="GO:0004672">
    <property type="term" value="F:protein kinase activity"/>
    <property type="evidence" value="ECO:0007669"/>
    <property type="project" value="InterPro"/>
</dbReference>
<feature type="repeat" description="ANK" evidence="3">
    <location>
        <begin position="1016"/>
        <end position="1048"/>
    </location>
</feature>
<keyword evidence="1" id="KW-0677">Repeat</keyword>
<organism evidence="5 6">
    <name type="scientific">Melanomma pulvis-pyrius CBS 109.77</name>
    <dbReference type="NCBI Taxonomy" id="1314802"/>
    <lineage>
        <taxon>Eukaryota</taxon>
        <taxon>Fungi</taxon>
        <taxon>Dikarya</taxon>
        <taxon>Ascomycota</taxon>
        <taxon>Pezizomycotina</taxon>
        <taxon>Dothideomycetes</taxon>
        <taxon>Pleosporomycetidae</taxon>
        <taxon>Pleosporales</taxon>
        <taxon>Melanommataceae</taxon>
        <taxon>Melanomma</taxon>
    </lineage>
</organism>
<dbReference type="GO" id="GO:0005634">
    <property type="term" value="C:nucleus"/>
    <property type="evidence" value="ECO:0007669"/>
    <property type="project" value="TreeGrafter"/>
</dbReference>
<dbReference type="SUPFAM" id="SSF48403">
    <property type="entry name" value="Ankyrin repeat"/>
    <property type="match status" value="1"/>
</dbReference>
<dbReference type="InterPro" id="IPR000719">
    <property type="entry name" value="Prot_kinase_dom"/>
</dbReference>
<dbReference type="InterPro" id="IPR008271">
    <property type="entry name" value="Ser/Thr_kinase_AS"/>
</dbReference>
<dbReference type="SUPFAM" id="SSF56112">
    <property type="entry name" value="Protein kinase-like (PK-like)"/>
    <property type="match status" value="1"/>
</dbReference>
<dbReference type="InterPro" id="IPR050663">
    <property type="entry name" value="Ankyrin-SOCS_Box"/>
</dbReference>
<dbReference type="EMBL" id="MU001898">
    <property type="protein sequence ID" value="KAF2794238.1"/>
    <property type="molecule type" value="Genomic_DNA"/>
</dbReference>
<sequence>SSQGSFSSFICHVIHLERQLRAFNPIIFDGSSNIKHTGRILGQGKTFLVRHAEWIQRPNEPPVEVALKEIIPTHRADNDWKDILFELRALLHEPIRYHPNLVRLLGIQWGLSPLTESVYPMLVMECSSLGTFQAFQASVEPLPFSTKQKLCYDVGKGLSALHACGIVHGDVKHENVLIFPNNDSAAVNPFMAKLADFEGAIMGLTETEVRKMETWTWPFQAPEVDRAEPLTRDGMMLTDVYSFGLLVWRAFTDGNGFVSFPGAAQSASDEAKQFLSAQKSTHDFTRVAIAEVANYAKSRRVPQECVNIIVYVVLHTIRVQPSDRNMVLAQAALRGVNLGNISGYIDLIREKNNEQDVMVSSRQPGSHGVTQDSLSIMRGREGHYVDLQENLPGYRPKLDEPNIEELLFEPEVLRNVLTWHQQQQMLEELKKAAGNANGDVNTLIRTKRTVAAFYLFQCYLLEFGTAFDSNEVVHWLTEAASDSNSHEDTDYFAQAWIWRISRALGADTNIPRKRAETLLELSAMRGHRICLQDILELASSSTGQDSQEWIDSYHHARNFLQDKMGSVGMGYFFTKFMTHTFVLDDIDRLDDQIRDHLQQDYPSCVKLAPNDEARIPSSGTDGKRTAFDDIVINHRGHGLLHFAAATGASNALRHMVTKYKCDINLRNLHVDETPLVCACSGGKVACAMFLIENGADPNGFSYGQEGPLHWLSSFLPNEMEDVVSRLIAAGADIELRSGSMRHDVRGIRADWEHIFEIRVTPLGRAVLMNNLHAVNVLLKHGANPLARTANKHRGQWEPYKNTMTSKIVDVSSAFDLAAVLTLPDILESFIKHIDNSNKIQPSPHLILLDEAEMLELAHSKKATKLDPLSLQSRLVRCGVNYKNYLRRTITILEDRGRTTWDMAASREVLAKRSKVLSNEVLLGNIDIVECLLDLGYEAKGTKDYYPLEKAIELNRVDLFHLLIKHGADATVTRPTAAGHISMLHVCASRPRQSRPGRIIADALITAGVPIESVDPRCKPPLAMAVLNQNFDVARALLEHGADINASYPNQFNGLRGPETQSINLLAEVLAQHTMRTLESLRFLFNKEKSGSSQRPDFIIDKDRKLSIFHMLAGSEQFTEIAQITPMILDLCLDAYSEPSFINYRHPLLGTALHYAATQGNKAMVERLLERGAET</sequence>
<feature type="repeat" description="ANK" evidence="3">
    <location>
        <begin position="1150"/>
        <end position="1174"/>
    </location>
</feature>
<dbReference type="Pfam" id="PF13606">
    <property type="entry name" value="Ank_3"/>
    <property type="match status" value="1"/>
</dbReference>
<accession>A0A6A6XD93</accession>
<dbReference type="PROSITE" id="PS50011">
    <property type="entry name" value="PROTEIN_KINASE_DOM"/>
    <property type="match status" value="1"/>
</dbReference>
<dbReference type="InterPro" id="IPR002110">
    <property type="entry name" value="Ankyrin_rpt"/>
</dbReference>
<dbReference type="Pfam" id="PF12796">
    <property type="entry name" value="Ank_2"/>
    <property type="match status" value="1"/>
</dbReference>
<keyword evidence="6" id="KW-1185">Reference proteome</keyword>
<evidence type="ECO:0000313" key="5">
    <source>
        <dbReference type="EMBL" id="KAF2794238.1"/>
    </source>
</evidence>
<name>A0A6A6XD93_9PLEO</name>
<feature type="non-terminal residue" evidence="5">
    <location>
        <position position="1"/>
    </location>
</feature>
<evidence type="ECO:0000256" key="1">
    <source>
        <dbReference type="ARBA" id="ARBA00022737"/>
    </source>
</evidence>
<protein>
    <recommendedName>
        <fullName evidence="4">Protein kinase domain-containing protein</fullName>
    </recommendedName>
</protein>
<dbReference type="SMART" id="SM00248">
    <property type="entry name" value="ANK"/>
    <property type="match status" value="9"/>
</dbReference>